<dbReference type="InterPro" id="IPR016047">
    <property type="entry name" value="M23ase_b-sheet_dom"/>
</dbReference>
<organism evidence="3 4">
    <name type="scientific">Acrocarpospora corrugata</name>
    <dbReference type="NCBI Taxonomy" id="35763"/>
    <lineage>
        <taxon>Bacteria</taxon>
        <taxon>Bacillati</taxon>
        <taxon>Actinomycetota</taxon>
        <taxon>Actinomycetes</taxon>
        <taxon>Streptosporangiales</taxon>
        <taxon>Streptosporangiaceae</taxon>
        <taxon>Acrocarpospora</taxon>
    </lineage>
</organism>
<sequence>MPTWILATLLALHVLHAPEPRWNWPLPNPQLLQRFDPPSHRWLPGHRGVDLQAHPGQPVLAAGPGTVTFAGKVGGLTAIAITHPGGLRTTYLPVEPTVHPGQPITTGTQIGTITDHPVPHCPSTCLHWGLLRTDRYLDPLLLLGLGKVRLLPLNLTQRQVLP</sequence>
<keyword evidence="4" id="KW-1185">Reference proteome</keyword>
<comment type="caution">
    <text evidence="3">The sequence shown here is derived from an EMBL/GenBank/DDBJ whole genome shotgun (WGS) entry which is preliminary data.</text>
</comment>
<reference evidence="3 4" key="1">
    <citation type="submission" date="2019-10" db="EMBL/GenBank/DDBJ databases">
        <title>Whole genome shotgun sequence of Acrocarpospora corrugata NBRC 13972.</title>
        <authorList>
            <person name="Ichikawa N."/>
            <person name="Kimura A."/>
            <person name="Kitahashi Y."/>
            <person name="Komaki H."/>
            <person name="Oguchi A."/>
        </authorList>
    </citation>
    <scope>NUCLEOTIDE SEQUENCE [LARGE SCALE GENOMIC DNA]</scope>
    <source>
        <strain evidence="3 4">NBRC 13972</strain>
    </source>
</reference>
<feature type="domain" description="M23ase beta-sheet core" evidence="2">
    <location>
        <begin position="45"/>
        <end position="139"/>
    </location>
</feature>
<dbReference type="AlphaFoldDB" id="A0A5M3W863"/>
<dbReference type="InterPro" id="IPR050570">
    <property type="entry name" value="Cell_wall_metabolism_enzyme"/>
</dbReference>
<name>A0A5M3W863_9ACTN</name>
<dbReference type="RefSeq" id="WP_155341077.1">
    <property type="nucleotide sequence ID" value="NZ_BAAABN010000077.1"/>
</dbReference>
<dbReference type="OrthoDB" id="5245088at2"/>
<dbReference type="GO" id="GO:0004222">
    <property type="term" value="F:metalloendopeptidase activity"/>
    <property type="evidence" value="ECO:0007669"/>
    <property type="project" value="TreeGrafter"/>
</dbReference>
<dbReference type="SUPFAM" id="SSF51261">
    <property type="entry name" value="Duplicated hybrid motif"/>
    <property type="match status" value="1"/>
</dbReference>
<dbReference type="PANTHER" id="PTHR21666:SF289">
    <property type="entry name" value="L-ALA--D-GLU ENDOPEPTIDASE"/>
    <property type="match status" value="1"/>
</dbReference>
<evidence type="ECO:0000313" key="4">
    <source>
        <dbReference type="Proteomes" id="UP000334990"/>
    </source>
</evidence>
<protein>
    <recommendedName>
        <fullName evidence="2">M23ase beta-sheet core domain-containing protein</fullName>
    </recommendedName>
</protein>
<dbReference type="CDD" id="cd12797">
    <property type="entry name" value="M23_peptidase"/>
    <property type="match status" value="1"/>
</dbReference>
<dbReference type="Proteomes" id="UP000334990">
    <property type="component" value="Unassembled WGS sequence"/>
</dbReference>
<dbReference type="Gene3D" id="2.70.70.10">
    <property type="entry name" value="Glucose Permease (Domain IIA)"/>
    <property type="match status" value="1"/>
</dbReference>
<gene>
    <name evidence="3" type="ORF">Acor_71020</name>
</gene>
<dbReference type="EMBL" id="BLAD01000092">
    <property type="protein sequence ID" value="GES05034.1"/>
    <property type="molecule type" value="Genomic_DNA"/>
</dbReference>
<proteinExistence type="predicted"/>
<dbReference type="Pfam" id="PF01551">
    <property type="entry name" value="Peptidase_M23"/>
    <property type="match status" value="1"/>
</dbReference>
<evidence type="ECO:0000313" key="3">
    <source>
        <dbReference type="EMBL" id="GES05034.1"/>
    </source>
</evidence>
<dbReference type="InterPro" id="IPR011055">
    <property type="entry name" value="Dup_hybrid_motif"/>
</dbReference>
<evidence type="ECO:0000256" key="1">
    <source>
        <dbReference type="ARBA" id="ARBA00022729"/>
    </source>
</evidence>
<evidence type="ECO:0000259" key="2">
    <source>
        <dbReference type="Pfam" id="PF01551"/>
    </source>
</evidence>
<accession>A0A5M3W863</accession>
<keyword evidence="1" id="KW-0732">Signal</keyword>
<dbReference type="PANTHER" id="PTHR21666">
    <property type="entry name" value="PEPTIDASE-RELATED"/>
    <property type="match status" value="1"/>
</dbReference>